<dbReference type="InterPro" id="IPR000906">
    <property type="entry name" value="ZU5_dom"/>
</dbReference>
<dbReference type="InterPro" id="IPR036034">
    <property type="entry name" value="PDZ_sf"/>
</dbReference>
<dbReference type="FunFam" id="2.60.220.30:FF:000004">
    <property type="entry name" value="tight junction protein ZO-1 isoform X1"/>
    <property type="match status" value="1"/>
</dbReference>
<accession>A0AAD9PDT9</accession>
<dbReference type="Gene3D" id="2.30.42.10">
    <property type="match status" value="1"/>
</dbReference>
<dbReference type="PROSITE" id="PS50106">
    <property type="entry name" value="PDZ"/>
    <property type="match status" value="1"/>
</dbReference>
<dbReference type="Proteomes" id="UP001209878">
    <property type="component" value="Unassembled WGS sequence"/>
</dbReference>
<feature type="compositionally biased region" description="Polar residues" evidence="1">
    <location>
        <begin position="537"/>
        <end position="546"/>
    </location>
</feature>
<dbReference type="Gene3D" id="2.60.220.30">
    <property type="match status" value="1"/>
</dbReference>
<proteinExistence type="predicted"/>
<evidence type="ECO:0000313" key="5">
    <source>
        <dbReference type="EMBL" id="KAK2192763.1"/>
    </source>
</evidence>
<feature type="compositionally biased region" description="Polar residues" evidence="1">
    <location>
        <begin position="670"/>
        <end position="691"/>
    </location>
</feature>
<feature type="domain" description="Guanylate kinase-like" evidence="2">
    <location>
        <begin position="282"/>
        <end position="381"/>
    </location>
</feature>
<dbReference type="PROSITE" id="PS51145">
    <property type="entry name" value="ZU5"/>
    <property type="match status" value="1"/>
</dbReference>
<dbReference type="Pfam" id="PF00595">
    <property type="entry name" value="PDZ"/>
    <property type="match status" value="1"/>
</dbReference>
<organism evidence="5 6">
    <name type="scientific">Ridgeia piscesae</name>
    <name type="common">Tubeworm</name>
    <dbReference type="NCBI Taxonomy" id="27915"/>
    <lineage>
        <taxon>Eukaryota</taxon>
        <taxon>Metazoa</taxon>
        <taxon>Spiralia</taxon>
        <taxon>Lophotrochozoa</taxon>
        <taxon>Annelida</taxon>
        <taxon>Polychaeta</taxon>
        <taxon>Sedentaria</taxon>
        <taxon>Canalipalpata</taxon>
        <taxon>Sabellida</taxon>
        <taxon>Siboglinidae</taxon>
        <taxon>Ridgeia</taxon>
    </lineage>
</organism>
<feature type="region of interest" description="Disordered" evidence="1">
    <location>
        <begin position="414"/>
        <end position="850"/>
    </location>
</feature>
<evidence type="ECO:0000259" key="2">
    <source>
        <dbReference type="PROSITE" id="PS50052"/>
    </source>
</evidence>
<dbReference type="InterPro" id="IPR008145">
    <property type="entry name" value="GK/Ca_channel_bsu"/>
</dbReference>
<evidence type="ECO:0000313" key="6">
    <source>
        <dbReference type="Proteomes" id="UP001209878"/>
    </source>
</evidence>
<dbReference type="PANTHER" id="PTHR13865">
    <property type="entry name" value="TIGHT JUNCTION PROTEIN"/>
    <property type="match status" value="1"/>
</dbReference>
<evidence type="ECO:0000256" key="1">
    <source>
        <dbReference type="SAM" id="MobiDB-lite"/>
    </source>
</evidence>
<dbReference type="Pfam" id="PF00791">
    <property type="entry name" value="ZU5"/>
    <property type="match status" value="1"/>
</dbReference>
<feature type="compositionally biased region" description="Basic and acidic residues" evidence="1">
    <location>
        <begin position="639"/>
        <end position="650"/>
    </location>
</feature>
<name>A0AAD9PDT9_RIDPI</name>
<dbReference type="SUPFAM" id="SSF50156">
    <property type="entry name" value="PDZ domain-like"/>
    <property type="match status" value="1"/>
</dbReference>
<dbReference type="AlphaFoldDB" id="A0AAD9PDT9"/>
<evidence type="ECO:0000259" key="4">
    <source>
        <dbReference type="PROSITE" id="PS51145"/>
    </source>
</evidence>
<feature type="compositionally biased region" description="Basic and acidic residues" evidence="1">
    <location>
        <begin position="692"/>
        <end position="704"/>
    </location>
</feature>
<dbReference type="GO" id="GO:0150105">
    <property type="term" value="P:protein localization to cell-cell junction"/>
    <property type="evidence" value="ECO:0007669"/>
    <property type="project" value="TreeGrafter"/>
</dbReference>
<feature type="region of interest" description="Disordered" evidence="1">
    <location>
        <begin position="874"/>
        <end position="913"/>
    </location>
</feature>
<feature type="domain" description="PDZ" evidence="3">
    <location>
        <begin position="30"/>
        <end position="100"/>
    </location>
</feature>
<dbReference type="InterPro" id="IPR008144">
    <property type="entry name" value="Guanylate_kin-like_dom"/>
</dbReference>
<dbReference type="GO" id="GO:0050839">
    <property type="term" value="F:cell adhesion molecule binding"/>
    <property type="evidence" value="ECO:0007669"/>
    <property type="project" value="TreeGrafter"/>
</dbReference>
<feature type="region of interest" description="Disordered" evidence="1">
    <location>
        <begin position="933"/>
        <end position="993"/>
    </location>
</feature>
<dbReference type="PANTHER" id="PTHR13865:SF28">
    <property type="entry name" value="POLYCHAETOID, ISOFORM O"/>
    <property type="match status" value="1"/>
</dbReference>
<feature type="compositionally biased region" description="Polar residues" evidence="1">
    <location>
        <begin position="708"/>
        <end position="718"/>
    </location>
</feature>
<feature type="compositionally biased region" description="Polar residues" evidence="1">
    <location>
        <begin position="898"/>
        <end position="913"/>
    </location>
</feature>
<sequence>MVWRRVSSCEDFFVSAAWMEPRVISFKKVGGVGIRVSGGNRTGIFVAAVAPGMPAAMQLHEGDLILKVNNVSMQAKTREEAVLLMLSLQEQVSMMVQYRPDEYDRLMQCGGTGDSFFIRTHFTYEHTEHAEMAFSNGAIFRVTDTLCGGVVGSWRAILLGRNNQETIHGVIPNKNRAEQMALAQNQSDKENVPSGRKHGKMGSGGGSFFKRKTARRAKSLGKDHWDDVIFAHFMRPVVIFGVLADVTRDKLVREMPETYESPQAEGRSEEETKSSKSGIIKLDAIRVIMDKGRHCVLDVTPNAVDRLNYAQYSPIVVLLRAESKYAVKELRSRWARSSTKSPRKLYDQAVKLEKAYSHLITHTIDLTNGELWYKKLKETIDKAQQQPVWMSETKPEESLKEDFLFPMSNRLSYASSPESDAEMRSHSMYDDNDASPTPVRRPMVRSNSDPSIATLENIPGIPPYQAPPSYMREGKHDGRGPPEKSPYASSNGFNRRHTSDPRDGMRGYPPPTQDGRYFPSYYAGSLPRDRHPPARSNIDTYATLTPSERLAAKGSPGRRYDDMRDRSPYDRADIERRPSAMERLRPGYPPPRDTSIYSYRVEQGPLDYEKRGFDTKPLYADGSSYSSDSYTRYTSNPANKHDDSKLREKFGTTQLPRPPDKPSRMDPYQFTRSTAEPYKPNQSPKTSNTSRKLSDVTAKYRQDESLSPPAQTSVSSSKHGGAPAVAPKPNTSQLKAKSESTLYSERNPPLSPTRGQHSPYFPAKSQSNLERPQPDGQKGGVYERTSQSRNYPDYPSPVRVGSQDMSPSGVEMRHTYATYRPPAETQRLDTYGPPVRAPSGYRDNVGWQPAPPRGSYANQIYMDQAEASLAVNNVRRDDRPNKTYVEHGDRSLDRDSGYPSSLERTSDFRPSSFNNFESYKKLVTPGFYGAKKSISEEVDPQDRETTDGSSGLMVYNREHRNSAFESYKKPTSPSDSKQPSAEGEEKEDSAHVRQMSDLDIPEEEGHRVVATARGVFDSSGGVLESKETGVSIIIPKGAIPDGVQQEIYFKVCQDNSILPPLDKEKGETLLSPLVMCGPHGLKFLQPVELRLPHCASVNPDSWSFALKSSSSPTGHPTQWQNMTLAGIDGLAQGRVGKNSVSVLVDHF</sequence>
<keyword evidence="6" id="KW-1185">Reference proteome</keyword>
<feature type="compositionally biased region" description="Basic and acidic residues" evidence="1">
    <location>
        <begin position="558"/>
        <end position="585"/>
    </location>
</feature>
<feature type="compositionally biased region" description="Basic and acidic residues" evidence="1">
    <location>
        <begin position="874"/>
        <end position="896"/>
    </location>
</feature>
<dbReference type="InterPro" id="IPR001478">
    <property type="entry name" value="PDZ"/>
</dbReference>
<feature type="compositionally biased region" description="Basic and acidic residues" evidence="1">
    <location>
        <begin position="472"/>
        <end position="482"/>
    </location>
</feature>
<dbReference type="SMART" id="SM00072">
    <property type="entry name" value="GuKc"/>
    <property type="match status" value="1"/>
</dbReference>
<dbReference type="PROSITE" id="PS50052">
    <property type="entry name" value="GUANYLATE_KINASE_2"/>
    <property type="match status" value="1"/>
</dbReference>
<feature type="compositionally biased region" description="Polar residues" evidence="1">
    <location>
        <begin position="729"/>
        <end position="744"/>
    </location>
</feature>
<dbReference type="GO" id="GO:0005886">
    <property type="term" value="C:plasma membrane"/>
    <property type="evidence" value="ECO:0007669"/>
    <property type="project" value="TreeGrafter"/>
</dbReference>
<dbReference type="GO" id="GO:0045216">
    <property type="term" value="P:cell-cell junction organization"/>
    <property type="evidence" value="ECO:0007669"/>
    <property type="project" value="TreeGrafter"/>
</dbReference>
<dbReference type="InterPro" id="IPR027417">
    <property type="entry name" value="P-loop_NTPase"/>
</dbReference>
<feature type="region of interest" description="Disordered" evidence="1">
    <location>
        <begin position="182"/>
        <end position="208"/>
    </location>
</feature>
<dbReference type="Gene3D" id="2.30.30.40">
    <property type="entry name" value="SH3 Domains"/>
    <property type="match status" value="1"/>
</dbReference>
<evidence type="ECO:0000259" key="3">
    <source>
        <dbReference type="PROSITE" id="PS50106"/>
    </source>
</evidence>
<gene>
    <name evidence="5" type="ORF">NP493_23g04000</name>
</gene>
<reference evidence="5" key="1">
    <citation type="journal article" date="2023" name="Mol. Biol. Evol.">
        <title>Third-Generation Sequencing Reveals the Adaptive Role of the Epigenome in Three Deep-Sea Polychaetes.</title>
        <authorList>
            <person name="Perez M."/>
            <person name="Aroh O."/>
            <person name="Sun Y."/>
            <person name="Lan Y."/>
            <person name="Juniper S.K."/>
            <person name="Young C.R."/>
            <person name="Angers B."/>
            <person name="Qian P.Y."/>
        </authorList>
    </citation>
    <scope>NUCLEOTIDE SEQUENCE</scope>
    <source>
        <strain evidence="5">R07B-5</strain>
    </source>
</reference>
<feature type="compositionally biased region" description="Low complexity" evidence="1">
    <location>
        <begin position="623"/>
        <end position="635"/>
    </location>
</feature>
<feature type="compositionally biased region" description="Polar residues" evidence="1">
    <location>
        <begin position="969"/>
        <end position="979"/>
    </location>
</feature>
<dbReference type="Gene3D" id="3.40.50.300">
    <property type="entry name" value="P-loop containing nucleotide triphosphate hydrolases"/>
    <property type="match status" value="1"/>
</dbReference>
<dbReference type="Pfam" id="PF00625">
    <property type="entry name" value="Guanylate_kin"/>
    <property type="match status" value="1"/>
</dbReference>
<dbReference type="CDD" id="cd06729">
    <property type="entry name" value="PDZ3_ZO1-like_domain"/>
    <property type="match status" value="1"/>
</dbReference>
<evidence type="ECO:0008006" key="7">
    <source>
        <dbReference type="Google" id="ProtNLM"/>
    </source>
</evidence>
<dbReference type="EMBL" id="JAODUO010000023">
    <property type="protein sequence ID" value="KAK2192763.1"/>
    <property type="molecule type" value="Genomic_DNA"/>
</dbReference>
<dbReference type="SMART" id="SM00218">
    <property type="entry name" value="ZU5"/>
    <property type="match status" value="1"/>
</dbReference>
<feature type="domain" description="ZU5" evidence="4">
    <location>
        <begin position="1010"/>
        <end position="1147"/>
    </location>
</feature>
<comment type="caution">
    <text evidence="5">The sequence shown here is derived from an EMBL/GenBank/DDBJ whole genome shotgun (WGS) entry which is preliminary data.</text>
</comment>
<dbReference type="SUPFAM" id="SSF52540">
    <property type="entry name" value="P-loop containing nucleoside triphosphate hydrolases"/>
    <property type="match status" value="1"/>
</dbReference>
<dbReference type="GO" id="GO:0098609">
    <property type="term" value="P:cell-cell adhesion"/>
    <property type="evidence" value="ECO:0007669"/>
    <property type="project" value="TreeGrafter"/>
</dbReference>
<dbReference type="SMART" id="SM00228">
    <property type="entry name" value="PDZ"/>
    <property type="match status" value="1"/>
</dbReference>
<protein>
    <recommendedName>
        <fullName evidence="7">Tight junction protein ZO-1</fullName>
    </recommendedName>
</protein>
<dbReference type="GO" id="GO:0005923">
    <property type="term" value="C:bicellular tight junction"/>
    <property type="evidence" value="ECO:0007669"/>
    <property type="project" value="TreeGrafter"/>
</dbReference>
<feature type="compositionally biased region" description="Basic and acidic residues" evidence="1">
    <location>
        <begin position="956"/>
        <end position="968"/>
    </location>
</feature>